<organism evidence="1 2">
    <name type="scientific">Coemansia spiralis</name>
    <dbReference type="NCBI Taxonomy" id="417178"/>
    <lineage>
        <taxon>Eukaryota</taxon>
        <taxon>Fungi</taxon>
        <taxon>Fungi incertae sedis</taxon>
        <taxon>Zoopagomycota</taxon>
        <taxon>Kickxellomycotina</taxon>
        <taxon>Kickxellomycetes</taxon>
        <taxon>Kickxellales</taxon>
        <taxon>Kickxellaceae</taxon>
        <taxon>Coemansia</taxon>
    </lineage>
</organism>
<evidence type="ECO:0000313" key="1">
    <source>
        <dbReference type="EMBL" id="KAJ2684913.1"/>
    </source>
</evidence>
<name>A0A9W8GFQ0_9FUNG</name>
<dbReference type="EMBL" id="JANBTX010000180">
    <property type="protein sequence ID" value="KAJ2684913.1"/>
    <property type="molecule type" value="Genomic_DNA"/>
</dbReference>
<comment type="caution">
    <text evidence="1">The sequence shown here is derived from an EMBL/GenBank/DDBJ whole genome shotgun (WGS) entry which is preliminary data.</text>
</comment>
<proteinExistence type="predicted"/>
<protein>
    <submittedName>
        <fullName evidence="1">Uncharacterized protein</fullName>
    </submittedName>
</protein>
<keyword evidence="2" id="KW-1185">Reference proteome</keyword>
<dbReference type="Proteomes" id="UP001151516">
    <property type="component" value="Unassembled WGS sequence"/>
</dbReference>
<sequence>MSSCNYLLLDRLEGIAGEILKCVEIGWGSDVVEDSEVAANIAYAASTLGSFNAKPSVAYLSVAKHIMHYFKHSAKLGVTCKRSDLSSLTGYTDANFFHSGSATVNIGYVF</sequence>
<accession>A0A9W8GFQ0</accession>
<reference evidence="1" key="1">
    <citation type="submission" date="2022-07" db="EMBL/GenBank/DDBJ databases">
        <title>Phylogenomic reconstructions and comparative analyses of Kickxellomycotina fungi.</title>
        <authorList>
            <person name="Reynolds N.K."/>
            <person name="Stajich J.E."/>
            <person name="Barry K."/>
            <person name="Grigoriev I.V."/>
            <person name="Crous P."/>
            <person name="Smith M.E."/>
        </authorList>
    </citation>
    <scope>NUCLEOTIDE SEQUENCE</scope>
    <source>
        <strain evidence="1">CBS 109367</strain>
    </source>
</reference>
<gene>
    <name evidence="1" type="ORF">IWW39_004609</name>
</gene>
<dbReference type="OrthoDB" id="414945at2759"/>
<evidence type="ECO:0000313" key="2">
    <source>
        <dbReference type="Proteomes" id="UP001151516"/>
    </source>
</evidence>
<dbReference type="AlphaFoldDB" id="A0A9W8GFQ0"/>